<name>F0JA26_AMBVA</name>
<organism evidence="2">
    <name type="scientific">Amblyomma variegatum</name>
    <name type="common">Tropical bont tick</name>
    <dbReference type="NCBI Taxonomy" id="34610"/>
    <lineage>
        <taxon>Eukaryota</taxon>
        <taxon>Metazoa</taxon>
        <taxon>Ecdysozoa</taxon>
        <taxon>Arthropoda</taxon>
        <taxon>Chelicerata</taxon>
        <taxon>Arachnida</taxon>
        <taxon>Acari</taxon>
        <taxon>Parasitiformes</taxon>
        <taxon>Ixodida</taxon>
        <taxon>Ixodoidea</taxon>
        <taxon>Ixodidae</taxon>
        <taxon>Amblyomminae</taxon>
        <taxon>Amblyomma</taxon>
    </lineage>
</organism>
<proteinExistence type="evidence at transcript level"/>
<protein>
    <submittedName>
        <fullName evidence="2">Hypothetical secreted protein 254</fullName>
    </submittedName>
</protein>
<reference evidence="2" key="1">
    <citation type="journal article" date="2011" name="BMC Genomics">
        <title>A further insight into the sialome of the tropical bont tick, Amblyomma variegatum.</title>
        <authorList>
            <person name="Ribeiro J.M."/>
            <person name="Anderson J.M."/>
            <person name="Manoukis N.C."/>
            <person name="Meng Z."/>
            <person name="Francishetti I.M."/>
        </authorList>
    </citation>
    <scope>NUCLEOTIDE SEQUENCE</scope>
    <source>
        <strain evidence="2">Amb_var-254</strain>
        <tissue evidence="2">Salivary gland</tissue>
    </source>
</reference>
<dbReference type="EMBL" id="BK007727">
    <property type="protein sequence ID" value="DAA34686.1"/>
    <property type="molecule type" value="mRNA"/>
</dbReference>
<feature type="chain" id="PRO_5003253441" evidence="1">
    <location>
        <begin position="21"/>
        <end position="89"/>
    </location>
</feature>
<sequence length="89" mass="9950">MHWQFIFSCCMPCFAPVVTSGTNTVQCYLIFLLCSLFCFTAKPVSGKSCQHGYAAVRAHDWISLDFGVVAVKFAMPLLGKARLKLCYFI</sequence>
<accession>F0JA26</accession>
<evidence type="ECO:0000256" key="1">
    <source>
        <dbReference type="SAM" id="SignalP"/>
    </source>
</evidence>
<evidence type="ECO:0000313" key="2">
    <source>
        <dbReference type="EMBL" id="DAA34686.1"/>
    </source>
</evidence>
<keyword evidence="1" id="KW-0732">Signal</keyword>
<dbReference type="AlphaFoldDB" id="F0JA26"/>
<feature type="signal peptide" evidence="1">
    <location>
        <begin position="1"/>
        <end position="20"/>
    </location>
</feature>